<dbReference type="GO" id="GO:0006508">
    <property type="term" value="P:proteolysis"/>
    <property type="evidence" value="ECO:0007669"/>
    <property type="project" value="UniProtKB-KW"/>
</dbReference>
<comment type="similarity">
    <text evidence="1 3">Belongs to the peptidase S8 family.</text>
</comment>
<sequence length="342" mass="36244">MEVKRAGGIGYILGNSEASGNELSDDAHVLPATAVNHENALKIYEYIKSTKEPTAYILPAKTVLGTKPAPFMAAFSSRGPNTMSPDILKPDITAPGLNILAAWSEASSPTSLADDKRVAKYNIMSGTSMSCPHIGGVSALLKAMHPDWSSAAIRSALMTSAGQSNNEGNPITDASGNPADPFQFGSGHISPEKAADPGLVYDASYTDYLLFLCSSGVTNLTKLTASFECPENPPSPANLNYPSLAIPKLDGTVTVVRTVTNVGSNKNTVYNVSVKPPTGISVKISPSVLYFNGAGQKMNFTITVKTDSEFKGRIEKGEHLFGWYTWSDKIHNVRSPIAVSVA</sequence>
<evidence type="ECO:0000313" key="8">
    <source>
        <dbReference type="Proteomes" id="UP000653305"/>
    </source>
</evidence>
<dbReference type="Pfam" id="PF00082">
    <property type="entry name" value="Peptidase_S8"/>
    <property type="match status" value="1"/>
</dbReference>
<comment type="caution">
    <text evidence="3">Lacks conserved residue(s) required for the propagation of feature annotation.</text>
</comment>
<dbReference type="Gene3D" id="3.40.50.200">
    <property type="entry name" value="Peptidase S8/S53 domain"/>
    <property type="match status" value="1"/>
</dbReference>
<keyword evidence="8" id="KW-1185">Reference proteome</keyword>
<dbReference type="Gene3D" id="2.60.40.2310">
    <property type="match status" value="1"/>
</dbReference>
<feature type="region of interest" description="Disordered" evidence="4">
    <location>
        <begin position="161"/>
        <end position="188"/>
    </location>
</feature>
<evidence type="ECO:0000256" key="1">
    <source>
        <dbReference type="ARBA" id="ARBA00011073"/>
    </source>
</evidence>
<comment type="caution">
    <text evidence="7">The sequence shown here is derived from an EMBL/GenBank/DDBJ whole genome shotgun (WGS) entry which is preliminary data.</text>
</comment>
<keyword evidence="7" id="KW-0645">Protease</keyword>
<dbReference type="OrthoDB" id="206201at2759"/>
<reference evidence="7" key="1">
    <citation type="submission" date="2020-07" db="EMBL/GenBank/DDBJ databases">
        <title>Ethylene signaling mediates host invasion by parasitic plants.</title>
        <authorList>
            <person name="Yoshida S."/>
        </authorList>
    </citation>
    <scope>NUCLEOTIDE SEQUENCE</scope>
    <source>
        <strain evidence="7">Okayama</strain>
    </source>
</reference>
<dbReference type="InterPro" id="IPR041469">
    <property type="entry name" value="Subtilisin-like_FN3"/>
</dbReference>
<dbReference type="EMBL" id="BMAC01000239">
    <property type="protein sequence ID" value="GFP91238.1"/>
    <property type="molecule type" value="Genomic_DNA"/>
</dbReference>
<evidence type="ECO:0000256" key="2">
    <source>
        <dbReference type="ARBA" id="ARBA00022729"/>
    </source>
</evidence>
<accession>A0A830C279</accession>
<dbReference type="CDD" id="cd02120">
    <property type="entry name" value="PA_subtilisin_like"/>
    <property type="match status" value="1"/>
</dbReference>
<dbReference type="SUPFAM" id="SSF52743">
    <property type="entry name" value="Subtilisin-like"/>
    <property type="match status" value="1"/>
</dbReference>
<evidence type="ECO:0000256" key="3">
    <source>
        <dbReference type="PROSITE-ProRule" id="PRU01240"/>
    </source>
</evidence>
<dbReference type="AlphaFoldDB" id="A0A830C279"/>
<name>A0A830C279_9LAMI</name>
<dbReference type="Pfam" id="PF17766">
    <property type="entry name" value="fn3_6"/>
    <property type="match status" value="1"/>
</dbReference>
<proteinExistence type="inferred from homology"/>
<feature type="domain" description="Peptidase S8/S53" evidence="5">
    <location>
        <begin position="48"/>
        <end position="187"/>
    </location>
</feature>
<feature type="domain" description="Subtilisin-like protease fibronectin type-III" evidence="6">
    <location>
        <begin position="238"/>
        <end position="339"/>
    </location>
</feature>
<dbReference type="GO" id="GO:0004252">
    <property type="term" value="F:serine-type endopeptidase activity"/>
    <property type="evidence" value="ECO:0007669"/>
    <property type="project" value="InterPro"/>
</dbReference>
<dbReference type="Proteomes" id="UP000653305">
    <property type="component" value="Unassembled WGS sequence"/>
</dbReference>
<protein>
    <submittedName>
        <fullName evidence="7">Subtilisin-like protease sbt5.4</fullName>
    </submittedName>
</protein>
<evidence type="ECO:0000313" key="7">
    <source>
        <dbReference type="EMBL" id="GFP91238.1"/>
    </source>
</evidence>
<feature type="compositionally biased region" description="Polar residues" evidence="4">
    <location>
        <begin position="161"/>
        <end position="175"/>
    </location>
</feature>
<keyword evidence="2" id="KW-0732">Signal</keyword>
<organism evidence="7 8">
    <name type="scientific">Phtheirospermum japonicum</name>
    <dbReference type="NCBI Taxonomy" id="374723"/>
    <lineage>
        <taxon>Eukaryota</taxon>
        <taxon>Viridiplantae</taxon>
        <taxon>Streptophyta</taxon>
        <taxon>Embryophyta</taxon>
        <taxon>Tracheophyta</taxon>
        <taxon>Spermatophyta</taxon>
        <taxon>Magnoliopsida</taxon>
        <taxon>eudicotyledons</taxon>
        <taxon>Gunneridae</taxon>
        <taxon>Pentapetalae</taxon>
        <taxon>asterids</taxon>
        <taxon>lamiids</taxon>
        <taxon>Lamiales</taxon>
        <taxon>Orobanchaceae</taxon>
        <taxon>Orobanchaceae incertae sedis</taxon>
        <taxon>Phtheirospermum</taxon>
    </lineage>
</organism>
<evidence type="ECO:0000259" key="5">
    <source>
        <dbReference type="Pfam" id="PF00082"/>
    </source>
</evidence>
<dbReference type="InterPro" id="IPR036852">
    <property type="entry name" value="Peptidase_S8/S53_dom_sf"/>
</dbReference>
<gene>
    <name evidence="7" type="ORF">PHJA_001267800</name>
</gene>
<dbReference type="InterPro" id="IPR045051">
    <property type="entry name" value="SBT"/>
</dbReference>
<evidence type="ECO:0000259" key="6">
    <source>
        <dbReference type="Pfam" id="PF17766"/>
    </source>
</evidence>
<dbReference type="InterPro" id="IPR000209">
    <property type="entry name" value="Peptidase_S8/S53_dom"/>
</dbReference>
<keyword evidence="7" id="KW-0378">Hydrolase</keyword>
<dbReference type="PANTHER" id="PTHR10795">
    <property type="entry name" value="PROPROTEIN CONVERTASE SUBTILISIN/KEXIN"/>
    <property type="match status" value="1"/>
</dbReference>
<dbReference type="PROSITE" id="PS51892">
    <property type="entry name" value="SUBTILASE"/>
    <property type="match status" value="1"/>
</dbReference>
<evidence type="ECO:0000256" key="4">
    <source>
        <dbReference type="SAM" id="MobiDB-lite"/>
    </source>
</evidence>